<evidence type="ECO:0000256" key="5">
    <source>
        <dbReference type="ARBA" id="ARBA00022989"/>
    </source>
</evidence>
<dbReference type="STRING" id="223184.AS25_11840"/>
<evidence type="ECO:0000256" key="6">
    <source>
        <dbReference type="ARBA" id="ARBA00023010"/>
    </source>
</evidence>
<comment type="caution">
    <text evidence="9">The sequence shown here is derived from an EMBL/GenBank/DDBJ whole genome shotgun (WGS) entry which is preliminary data.</text>
</comment>
<keyword evidence="4" id="KW-0653">Protein transport</keyword>
<name>A0A0B0D6G9_9MICC</name>
<dbReference type="GO" id="GO:0015031">
    <property type="term" value="P:protein transport"/>
    <property type="evidence" value="ECO:0007669"/>
    <property type="project" value="UniProtKB-KW"/>
</dbReference>
<dbReference type="eggNOG" id="COG1826">
    <property type="taxonomic scope" value="Bacteria"/>
</dbReference>
<protein>
    <submittedName>
        <fullName evidence="9">Preprotein translocase subunit TatA</fullName>
    </submittedName>
</protein>
<evidence type="ECO:0000256" key="4">
    <source>
        <dbReference type="ARBA" id="ARBA00022927"/>
    </source>
</evidence>
<accession>A0A0B0D6G9</accession>
<evidence type="ECO:0000256" key="8">
    <source>
        <dbReference type="SAM" id="Phobius"/>
    </source>
</evidence>
<sequence>MFGISGGEAIIILIVALVIIGPERLPEYAEKLKDMVKSIRRYATGATDDLKETLGPEFSDLDWRKLDPRQYDPRVIVRQALLEDDEEQNRHQYEASTVAAPTVRRLARGERAPFDTEAT</sequence>
<evidence type="ECO:0000256" key="7">
    <source>
        <dbReference type="ARBA" id="ARBA00023136"/>
    </source>
</evidence>
<reference evidence="9 10" key="1">
    <citation type="submission" date="2014-09" db="EMBL/GenBank/DDBJ databases">
        <title>High-quality draft genome sequence of Kocuria marina SO9-6, an actinobacterium isolated from a copper mine.</title>
        <authorList>
            <person name="Castro D.B."/>
            <person name="Pereira L.B."/>
            <person name="Silva M.V."/>
            <person name="Silva B.P."/>
            <person name="Zanardi B.R."/>
            <person name="Carlos C."/>
            <person name="Belgini D.R."/>
            <person name="Limache E.G."/>
            <person name="Lacerda G.V."/>
            <person name="Nery M.B."/>
            <person name="Gomes M.B."/>
            <person name="Souza S."/>
            <person name="Silva T.M."/>
            <person name="Rodrigues V.D."/>
            <person name="Paulino L.C."/>
            <person name="Vicentini R."/>
            <person name="Ferraz L.F."/>
            <person name="Ottoboni L.M."/>
        </authorList>
    </citation>
    <scope>NUCLEOTIDE SEQUENCE [LARGE SCALE GENOMIC DNA]</scope>
    <source>
        <strain evidence="9 10">SO9-6</strain>
    </source>
</reference>
<dbReference type="EMBL" id="JROM01000055">
    <property type="protein sequence ID" value="KHE73576.1"/>
    <property type="molecule type" value="Genomic_DNA"/>
</dbReference>
<gene>
    <name evidence="9" type="ORF">AS25_11840</name>
</gene>
<keyword evidence="7 8" id="KW-0472">Membrane</keyword>
<dbReference type="PRINTS" id="PR01506">
    <property type="entry name" value="TATBPROTEIN"/>
</dbReference>
<evidence type="ECO:0000256" key="1">
    <source>
        <dbReference type="ARBA" id="ARBA00004167"/>
    </source>
</evidence>
<dbReference type="Pfam" id="PF02416">
    <property type="entry name" value="TatA_B_E"/>
    <property type="match status" value="1"/>
</dbReference>
<dbReference type="GO" id="GO:0016020">
    <property type="term" value="C:membrane"/>
    <property type="evidence" value="ECO:0007669"/>
    <property type="project" value="UniProtKB-SubCell"/>
</dbReference>
<keyword evidence="3 8" id="KW-0812">Transmembrane</keyword>
<dbReference type="Gene3D" id="1.20.5.3310">
    <property type="match status" value="1"/>
</dbReference>
<proteinExistence type="predicted"/>
<feature type="transmembrane region" description="Helical" evidence="8">
    <location>
        <begin position="6"/>
        <end position="25"/>
    </location>
</feature>
<dbReference type="Proteomes" id="UP000030664">
    <property type="component" value="Unassembled WGS sequence"/>
</dbReference>
<evidence type="ECO:0000256" key="3">
    <source>
        <dbReference type="ARBA" id="ARBA00022692"/>
    </source>
</evidence>
<evidence type="ECO:0000256" key="2">
    <source>
        <dbReference type="ARBA" id="ARBA00022448"/>
    </source>
</evidence>
<comment type="subcellular location">
    <subcellularLocation>
        <location evidence="1">Membrane</location>
        <topology evidence="1">Single-pass membrane protein</topology>
    </subcellularLocation>
</comment>
<keyword evidence="5 8" id="KW-1133">Transmembrane helix</keyword>
<keyword evidence="2" id="KW-0813">Transport</keyword>
<dbReference type="AlphaFoldDB" id="A0A0B0D6G9"/>
<evidence type="ECO:0000313" key="10">
    <source>
        <dbReference type="Proteomes" id="UP000030664"/>
    </source>
</evidence>
<organism evidence="9 10">
    <name type="scientific">Kocuria marina</name>
    <dbReference type="NCBI Taxonomy" id="223184"/>
    <lineage>
        <taxon>Bacteria</taxon>
        <taxon>Bacillati</taxon>
        <taxon>Actinomycetota</taxon>
        <taxon>Actinomycetes</taxon>
        <taxon>Micrococcales</taxon>
        <taxon>Micrococcaceae</taxon>
        <taxon>Kocuria</taxon>
    </lineage>
</organism>
<evidence type="ECO:0000313" key="9">
    <source>
        <dbReference type="EMBL" id="KHE73576.1"/>
    </source>
</evidence>
<keyword evidence="6" id="KW-0811">Translocation</keyword>
<dbReference type="PANTHER" id="PTHR33162:SF1">
    <property type="entry name" value="SEC-INDEPENDENT PROTEIN TRANSLOCASE PROTEIN TATA, CHLOROPLASTIC"/>
    <property type="match status" value="1"/>
</dbReference>
<dbReference type="RefSeq" id="WP_035965338.1">
    <property type="nucleotide sequence ID" value="NZ_JROM01000055.1"/>
</dbReference>
<dbReference type="InterPro" id="IPR003369">
    <property type="entry name" value="TatA/B/E"/>
</dbReference>
<dbReference type="NCBIfam" id="NF002377">
    <property type="entry name" value="PRK01371.1-4"/>
    <property type="match status" value="1"/>
</dbReference>
<dbReference type="PANTHER" id="PTHR33162">
    <property type="entry name" value="SEC-INDEPENDENT PROTEIN TRANSLOCASE PROTEIN TATA, CHLOROPLASTIC"/>
    <property type="match status" value="1"/>
</dbReference>